<dbReference type="Proteomes" id="UP000805193">
    <property type="component" value="Unassembled WGS sequence"/>
</dbReference>
<gene>
    <name evidence="1" type="ORF">HPB47_004369</name>
</gene>
<reference evidence="1 2" key="1">
    <citation type="journal article" date="2020" name="Cell">
        <title>Large-Scale Comparative Analyses of Tick Genomes Elucidate Their Genetic Diversity and Vector Capacities.</title>
        <authorList>
            <consortium name="Tick Genome and Microbiome Consortium (TIGMIC)"/>
            <person name="Jia N."/>
            <person name="Wang J."/>
            <person name="Shi W."/>
            <person name="Du L."/>
            <person name="Sun Y."/>
            <person name="Zhan W."/>
            <person name="Jiang J.F."/>
            <person name="Wang Q."/>
            <person name="Zhang B."/>
            <person name="Ji P."/>
            <person name="Bell-Sakyi L."/>
            <person name="Cui X.M."/>
            <person name="Yuan T.T."/>
            <person name="Jiang B.G."/>
            <person name="Yang W.F."/>
            <person name="Lam T.T."/>
            <person name="Chang Q.C."/>
            <person name="Ding S.J."/>
            <person name="Wang X.J."/>
            <person name="Zhu J.G."/>
            <person name="Ruan X.D."/>
            <person name="Zhao L."/>
            <person name="Wei J.T."/>
            <person name="Ye R.Z."/>
            <person name="Que T.C."/>
            <person name="Du C.H."/>
            <person name="Zhou Y.H."/>
            <person name="Cheng J.X."/>
            <person name="Dai P.F."/>
            <person name="Guo W.B."/>
            <person name="Han X.H."/>
            <person name="Huang E.J."/>
            <person name="Li L.F."/>
            <person name="Wei W."/>
            <person name="Gao Y.C."/>
            <person name="Liu J.Z."/>
            <person name="Shao H.Z."/>
            <person name="Wang X."/>
            <person name="Wang C.C."/>
            <person name="Yang T.C."/>
            <person name="Huo Q.B."/>
            <person name="Li W."/>
            <person name="Chen H.Y."/>
            <person name="Chen S.E."/>
            <person name="Zhou L.G."/>
            <person name="Ni X.B."/>
            <person name="Tian J.H."/>
            <person name="Sheng Y."/>
            <person name="Liu T."/>
            <person name="Pan Y.S."/>
            <person name="Xia L.Y."/>
            <person name="Li J."/>
            <person name="Zhao F."/>
            <person name="Cao W.C."/>
        </authorList>
    </citation>
    <scope>NUCLEOTIDE SEQUENCE [LARGE SCALE GENOMIC DNA]</scope>
    <source>
        <strain evidence="1">Iper-2018</strain>
    </source>
</reference>
<evidence type="ECO:0000313" key="2">
    <source>
        <dbReference type="Proteomes" id="UP000805193"/>
    </source>
</evidence>
<evidence type="ECO:0000313" key="1">
    <source>
        <dbReference type="EMBL" id="KAG0419077.1"/>
    </source>
</evidence>
<organism evidence="1 2">
    <name type="scientific">Ixodes persulcatus</name>
    <name type="common">Taiga tick</name>
    <dbReference type="NCBI Taxonomy" id="34615"/>
    <lineage>
        <taxon>Eukaryota</taxon>
        <taxon>Metazoa</taxon>
        <taxon>Ecdysozoa</taxon>
        <taxon>Arthropoda</taxon>
        <taxon>Chelicerata</taxon>
        <taxon>Arachnida</taxon>
        <taxon>Acari</taxon>
        <taxon>Parasitiformes</taxon>
        <taxon>Ixodida</taxon>
        <taxon>Ixodoidea</taxon>
        <taxon>Ixodidae</taxon>
        <taxon>Ixodinae</taxon>
        <taxon>Ixodes</taxon>
    </lineage>
</organism>
<comment type="caution">
    <text evidence="1">The sequence shown here is derived from an EMBL/GenBank/DDBJ whole genome shotgun (WGS) entry which is preliminary data.</text>
</comment>
<dbReference type="EMBL" id="JABSTQ010010663">
    <property type="protein sequence ID" value="KAG0419077.1"/>
    <property type="molecule type" value="Genomic_DNA"/>
</dbReference>
<accession>A0AC60PG10</accession>
<name>A0AC60PG10_IXOPE</name>
<protein>
    <submittedName>
        <fullName evidence="1">Uncharacterized protein</fullName>
    </submittedName>
</protein>
<keyword evidence="2" id="KW-1185">Reference proteome</keyword>
<proteinExistence type="predicted"/>
<sequence length="160" mass="17156">MTSLGCHVLSPAAILAVSQQRMSQTPVVLRVLFYGSLHKSLWPPSSGASHGLPTVSQCRPGVQSKVWTCGQPHGRFFRLARHRGCAEAAPMVPLVHMEVYAGEEAAAGAGVAAFVNNPHCRRPSSMAHSPPPPPSAQSDSVLSVSTVDWPNWSQNRSLRQ</sequence>